<dbReference type="EMBL" id="BGZK01005475">
    <property type="protein sequence ID" value="GBP14217.1"/>
    <property type="molecule type" value="Genomic_DNA"/>
</dbReference>
<dbReference type="Proteomes" id="UP000299102">
    <property type="component" value="Unassembled WGS sequence"/>
</dbReference>
<accession>A0A4C1TL95</accession>
<organism evidence="2 3">
    <name type="scientific">Eumeta variegata</name>
    <name type="common">Bagworm moth</name>
    <name type="synonym">Eumeta japonica</name>
    <dbReference type="NCBI Taxonomy" id="151549"/>
    <lineage>
        <taxon>Eukaryota</taxon>
        <taxon>Metazoa</taxon>
        <taxon>Ecdysozoa</taxon>
        <taxon>Arthropoda</taxon>
        <taxon>Hexapoda</taxon>
        <taxon>Insecta</taxon>
        <taxon>Pterygota</taxon>
        <taxon>Neoptera</taxon>
        <taxon>Endopterygota</taxon>
        <taxon>Lepidoptera</taxon>
        <taxon>Glossata</taxon>
        <taxon>Ditrysia</taxon>
        <taxon>Tineoidea</taxon>
        <taxon>Psychidae</taxon>
        <taxon>Oiketicinae</taxon>
        <taxon>Eumeta</taxon>
    </lineage>
</organism>
<name>A0A4C1TL95_EUMVA</name>
<feature type="region of interest" description="Disordered" evidence="1">
    <location>
        <begin position="1"/>
        <end position="37"/>
    </location>
</feature>
<reference evidence="2 3" key="1">
    <citation type="journal article" date="2019" name="Commun. Biol.">
        <title>The bagworm genome reveals a unique fibroin gene that provides high tensile strength.</title>
        <authorList>
            <person name="Kono N."/>
            <person name="Nakamura H."/>
            <person name="Ohtoshi R."/>
            <person name="Tomita M."/>
            <person name="Numata K."/>
            <person name="Arakawa K."/>
        </authorList>
    </citation>
    <scope>NUCLEOTIDE SEQUENCE [LARGE SCALE GENOMIC DNA]</scope>
</reference>
<feature type="region of interest" description="Disordered" evidence="1">
    <location>
        <begin position="74"/>
        <end position="127"/>
    </location>
</feature>
<gene>
    <name evidence="2" type="ORF">EVAR_38811_1</name>
</gene>
<dbReference type="AlphaFoldDB" id="A0A4C1TL95"/>
<evidence type="ECO:0000313" key="3">
    <source>
        <dbReference type="Proteomes" id="UP000299102"/>
    </source>
</evidence>
<evidence type="ECO:0000313" key="2">
    <source>
        <dbReference type="EMBL" id="GBP14217.1"/>
    </source>
</evidence>
<sequence>MASSLLDANISDCNADARKTDGPPSKPVAPHEKDTTILQIEDLPDAGGDFETLIAPGYDIGSAANKRFREMVLQKKQLRDRRNAKQKDVRASGRRRTPRASGSSAPAAATGALGTQGRKGTDGPQVQQQQVVVVTGAPGIGSTITTPRVSGRCNRCAGNQRNNGHMVTVSAARGCATSFGSDSRRQ</sequence>
<feature type="compositionally biased region" description="Basic and acidic residues" evidence="1">
    <location>
        <begin position="80"/>
        <end position="91"/>
    </location>
</feature>
<proteinExistence type="predicted"/>
<protein>
    <submittedName>
        <fullName evidence="2">Uncharacterized protein</fullName>
    </submittedName>
</protein>
<evidence type="ECO:0000256" key="1">
    <source>
        <dbReference type="SAM" id="MobiDB-lite"/>
    </source>
</evidence>
<feature type="compositionally biased region" description="Low complexity" evidence="1">
    <location>
        <begin position="99"/>
        <end position="112"/>
    </location>
</feature>
<keyword evidence="3" id="KW-1185">Reference proteome</keyword>
<comment type="caution">
    <text evidence="2">The sequence shown here is derived from an EMBL/GenBank/DDBJ whole genome shotgun (WGS) entry which is preliminary data.</text>
</comment>